<feature type="compositionally biased region" description="Basic and acidic residues" evidence="1">
    <location>
        <begin position="346"/>
        <end position="367"/>
    </location>
</feature>
<organism evidence="2 3">
    <name type="scientific">Blattamonas nauphoetae</name>
    <dbReference type="NCBI Taxonomy" id="2049346"/>
    <lineage>
        <taxon>Eukaryota</taxon>
        <taxon>Metamonada</taxon>
        <taxon>Preaxostyla</taxon>
        <taxon>Oxymonadida</taxon>
        <taxon>Blattamonas</taxon>
    </lineage>
</organism>
<sequence length="402" mass="43211">MQGLGMNDGDKGGGTAGAQAKLETSKMILLTVPNLLDQPSYSVDQLHRLALLAARKAKETGALEDDDIDFTNGDTAKDGLDSIITILEKKATAKKAHEHQSLFVGEENERLFQFEVSAKTVHSTTKQFQILKHTSQMSALVLTHDLTRRQLCFAVWTRSVCGHRVPRAAGHNRRINIRNPRIVVAAGEPDCLQRRRRTRFAVVGDCTSDYVGAREECGSDVSDDDCGAGCVGGVGCGCVRRMRRKGKMDEDEEEGITNAQSNELDMNDNLAVRFMNPQIPHSMTPRKSLTMTPIAGPHPSSSKITDIIHASAAAIHAPPRIGSGEADNVAVPDEPAERLGITRHGHTDELGAADQGERHAIGDKATKDSAGAGGRASGGVDLGCGDVARAYPDHGERRTQNS</sequence>
<feature type="compositionally biased region" description="Basic and acidic residues" evidence="1">
    <location>
        <begin position="391"/>
        <end position="402"/>
    </location>
</feature>
<feature type="region of interest" description="Disordered" evidence="1">
    <location>
        <begin position="346"/>
        <end position="402"/>
    </location>
</feature>
<feature type="compositionally biased region" description="Gly residues" evidence="1">
    <location>
        <begin position="371"/>
        <end position="382"/>
    </location>
</feature>
<dbReference type="Proteomes" id="UP001281761">
    <property type="component" value="Unassembled WGS sequence"/>
</dbReference>
<evidence type="ECO:0000256" key="1">
    <source>
        <dbReference type="SAM" id="MobiDB-lite"/>
    </source>
</evidence>
<name>A0ABQ9XQM8_9EUKA</name>
<dbReference type="EMBL" id="JARBJD010000086">
    <property type="protein sequence ID" value="KAK2953810.1"/>
    <property type="molecule type" value="Genomic_DNA"/>
</dbReference>
<evidence type="ECO:0000313" key="2">
    <source>
        <dbReference type="EMBL" id="KAK2953810.1"/>
    </source>
</evidence>
<evidence type="ECO:0000313" key="3">
    <source>
        <dbReference type="Proteomes" id="UP001281761"/>
    </source>
</evidence>
<accession>A0ABQ9XQM8</accession>
<gene>
    <name evidence="2" type="ORF">BLNAU_11213</name>
</gene>
<reference evidence="2 3" key="1">
    <citation type="journal article" date="2022" name="bioRxiv">
        <title>Genomics of Preaxostyla Flagellates Illuminates Evolutionary Transitions and the Path Towards Mitochondrial Loss.</title>
        <authorList>
            <person name="Novak L.V.F."/>
            <person name="Treitli S.C."/>
            <person name="Pyrih J."/>
            <person name="Halakuc P."/>
            <person name="Pipaliya S.V."/>
            <person name="Vacek V."/>
            <person name="Brzon O."/>
            <person name="Soukal P."/>
            <person name="Eme L."/>
            <person name="Dacks J.B."/>
            <person name="Karnkowska A."/>
            <person name="Elias M."/>
            <person name="Hampl V."/>
        </authorList>
    </citation>
    <scope>NUCLEOTIDE SEQUENCE [LARGE SCALE GENOMIC DNA]</scope>
    <source>
        <strain evidence="2">NAU3</strain>
        <tissue evidence="2">Gut</tissue>
    </source>
</reference>
<protein>
    <submittedName>
        <fullName evidence="2">Uncharacterized protein</fullName>
    </submittedName>
</protein>
<comment type="caution">
    <text evidence="2">The sequence shown here is derived from an EMBL/GenBank/DDBJ whole genome shotgun (WGS) entry which is preliminary data.</text>
</comment>
<keyword evidence="3" id="KW-1185">Reference proteome</keyword>
<proteinExistence type="predicted"/>